<evidence type="ECO:0000313" key="4">
    <source>
        <dbReference type="Proteomes" id="UP001142055"/>
    </source>
</evidence>
<feature type="region of interest" description="Disordered" evidence="1">
    <location>
        <begin position="145"/>
        <end position="179"/>
    </location>
</feature>
<feature type="region of interest" description="Disordered" evidence="1">
    <location>
        <begin position="63"/>
        <end position="114"/>
    </location>
</feature>
<gene>
    <name evidence="3" type="ORF">RDWZM_003362</name>
</gene>
<evidence type="ECO:0000313" key="3">
    <source>
        <dbReference type="EMBL" id="KAJ6224817.1"/>
    </source>
</evidence>
<feature type="compositionally biased region" description="Basic and acidic residues" evidence="1">
    <location>
        <begin position="71"/>
        <end position="97"/>
    </location>
</feature>
<sequence>MKKALRTLVMFALVATIVHNVICQEETTTIMPVVETEIPITTTIASVNKEESLAETVPPVAIESNTTTEQPKLDDSVAMPKEVEPEQDMTKEDESNEKVQPSAELEPQPPIEQNPPRIVFITQHIRDPTTGVIYTRQVPLVNQNFMPPNAQALPQEPIPKSSEQDKQQESSPFDPLGQYTDSQKKRQFFQDILMGQLTKFESELEPMVEREMNLTEKNDMEELLGAVADMRHTLEMHQIFNISEIMDNWKQGKLASESSEQPIRSTTPRRPMSVRTLILMPQSRFGSPQLFNSPPYGSERQSIPILHIRPRGPPFHIRQTPHFGMAIPPEQIEPSARSNENEYSNTNEIYGF</sequence>
<keyword evidence="4" id="KW-1185">Reference proteome</keyword>
<accession>A0A9Q0MI48</accession>
<organism evidence="3 4">
    <name type="scientific">Blomia tropicalis</name>
    <name type="common">Mite</name>
    <dbReference type="NCBI Taxonomy" id="40697"/>
    <lineage>
        <taxon>Eukaryota</taxon>
        <taxon>Metazoa</taxon>
        <taxon>Ecdysozoa</taxon>
        <taxon>Arthropoda</taxon>
        <taxon>Chelicerata</taxon>
        <taxon>Arachnida</taxon>
        <taxon>Acari</taxon>
        <taxon>Acariformes</taxon>
        <taxon>Sarcoptiformes</taxon>
        <taxon>Astigmata</taxon>
        <taxon>Glycyphagoidea</taxon>
        <taxon>Echimyopodidae</taxon>
        <taxon>Blomia</taxon>
    </lineage>
</organism>
<reference evidence="3" key="1">
    <citation type="submission" date="2022-12" db="EMBL/GenBank/DDBJ databases">
        <title>Genome assemblies of Blomia tropicalis.</title>
        <authorList>
            <person name="Cui Y."/>
        </authorList>
    </citation>
    <scope>NUCLEOTIDE SEQUENCE</scope>
    <source>
        <tissue evidence="3">Adult mites</tissue>
    </source>
</reference>
<proteinExistence type="predicted"/>
<dbReference type="EMBL" id="JAPWDV010000001">
    <property type="protein sequence ID" value="KAJ6224817.1"/>
    <property type="molecule type" value="Genomic_DNA"/>
</dbReference>
<evidence type="ECO:0000256" key="2">
    <source>
        <dbReference type="SAM" id="SignalP"/>
    </source>
</evidence>
<feature type="chain" id="PRO_5040413286" evidence="2">
    <location>
        <begin position="24"/>
        <end position="352"/>
    </location>
</feature>
<protein>
    <submittedName>
        <fullName evidence="3">Uncharacterized protein</fullName>
    </submittedName>
</protein>
<comment type="caution">
    <text evidence="3">The sequence shown here is derived from an EMBL/GenBank/DDBJ whole genome shotgun (WGS) entry which is preliminary data.</text>
</comment>
<keyword evidence="2" id="KW-0732">Signal</keyword>
<dbReference type="AlphaFoldDB" id="A0A9Q0MI48"/>
<name>A0A9Q0MI48_BLOTA</name>
<evidence type="ECO:0000256" key="1">
    <source>
        <dbReference type="SAM" id="MobiDB-lite"/>
    </source>
</evidence>
<dbReference type="Proteomes" id="UP001142055">
    <property type="component" value="Chromosome 1"/>
</dbReference>
<feature type="signal peptide" evidence="2">
    <location>
        <begin position="1"/>
        <end position="23"/>
    </location>
</feature>